<evidence type="ECO:0008006" key="4">
    <source>
        <dbReference type="Google" id="ProtNLM"/>
    </source>
</evidence>
<dbReference type="VEuPathDB" id="FungiDB:PV10_01927"/>
<dbReference type="FunFam" id="3.30.70.80:FF:000005">
    <property type="entry name" value="Proteinase inhibitor I2B"/>
    <property type="match status" value="1"/>
</dbReference>
<reference evidence="2 3" key="1">
    <citation type="submission" date="2017-03" db="EMBL/GenBank/DDBJ databases">
        <title>Genomes of endolithic fungi from Antarctica.</title>
        <authorList>
            <person name="Coleine C."/>
            <person name="Masonjones S."/>
            <person name="Stajich J.E."/>
        </authorList>
    </citation>
    <scope>NUCLEOTIDE SEQUENCE [LARGE SCALE GENOMIC DNA]</scope>
    <source>
        <strain evidence="2 3">CCFEE 6314</strain>
    </source>
</reference>
<sequence>MPLYNVTLKEDATPDKLSEAKQKAVSDGGVIKHEFTLIKGFTVEFPEDKVGVLQTNDHIHVEQDQDVKTQ</sequence>
<comment type="caution">
    <text evidence="2">The sequence shown here is derived from an EMBL/GenBank/DDBJ whole genome shotgun (WGS) entry which is preliminary data.</text>
</comment>
<gene>
    <name evidence="2" type="ORF">B0A52_00024</name>
</gene>
<dbReference type="GO" id="GO:0004866">
    <property type="term" value="F:endopeptidase inhibitor activity"/>
    <property type="evidence" value="ECO:0007669"/>
    <property type="project" value="UniProtKB-ARBA"/>
</dbReference>
<name>A0A438NIW2_EXOME</name>
<dbReference type="GO" id="GO:0042144">
    <property type="term" value="P:vacuole fusion, non-autophagic"/>
    <property type="evidence" value="ECO:0007669"/>
    <property type="project" value="TreeGrafter"/>
</dbReference>
<accession>A0A438NIW2</accession>
<dbReference type="PANTHER" id="PTHR28288">
    <property type="entry name" value="PROTEASE B INHIBITOR 2"/>
    <property type="match status" value="1"/>
</dbReference>
<evidence type="ECO:0000313" key="3">
    <source>
        <dbReference type="Proteomes" id="UP000288859"/>
    </source>
</evidence>
<dbReference type="AlphaFoldDB" id="A0A438NIW2"/>
<dbReference type="PANTHER" id="PTHR28288:SF2">
    <property type="entry name" value="PROTEASE B INHIBITOR 2"/>
    <property type="match status" value="1"/>
</dbReference>
<proteinExistence type="inferred from homology"/>
<comment type="similarity">
    <text evidence="1">Belongs to the protease inhibitor I9 family.</text>
</comment>
<dbReference type="Gene3D" id="3.30.70.80">
    <property type="entry name" value="Peptidase S8 propeptide/proteinase inhibitor I9"/>
    <property type="match status" value="1"/>
</dbReference>
<dbReference type="OrthoDB" id="5518345at2759"/>
<dbReference type="SUPFAM" id="SSF54897">
    <property type="entry name" value="Protease propeptides/inhibitors"/>
    <property type="match status" value="1"/>
</dbReference>
<dbReference type="InterPro" id="IPR052471">
    <property type="entry name" value="PBI_I9"/>
</dbReference>
<dbReference type="EMBL" id="NAJM01000001">
    <property type="protein sequence ID" value="RVX75668.1"/>
    <property type="molecule type" value="Genomic_DNA"/>
</dbReference>
<dbReference type="InterPro" id="IPR037045">
    <property type="entry name" value="S8pro/Inhibitor_I9_sf"/>
</dbReference>
<evidence type="ECO:0000256" key="1">
    <source>
        <dbReference type="ARBA" id="ARBA00038069"/>
    </source>
</evidence>
<protein>
    <recommendedName>
        <fullName evidence="4">Inhibitor I9 domain-containing protein</fullName>
    </recommendedName>
</protein>
<evidence type="ECO:0000313" key="2">
    <source>
        <dbReference type="EMBL" id="RVX75668.1"/>
    </source>
</evidence>
<dbReference type="Proteomes" id="UP000288859">
    <property type="component" value="Unassembled WGS sequence"/>
</dbReference>
<organism evidence="2 3">
    <name type="scientific">Exophiala mesophila</name>
    <name type="common">Black yeast-like fungus</name>
    <dbReference type="NCBI Taxonomy" id="212818"/>
    <lineage>
        <taxon>Eukaryota</taxon>
        <taxon>Fungi</taxon>
        <taxon>Dikarya</taxon>
        <taxon>Ascomycota</taxon>
        <taxon>Pezizomycotina</taxon>
        <taxon>Eurotiomycetes</taxon>
        <taxon>Chaetothyriomycetidae</taxon>
        <taxon>Chaetothyriales</taxon>
        <taxon>Herpotrichiellaceae</taxon>
        <taxon>Exophiala</taxon>
    </lineage>
</organism>